<feature type="binding site" evidence="5">
    <location>
        <position position="128"/>
    </location>
    <ligand>
        <name>substrate</name>
    </ligand>
</feature>
<evidence type="ECO:0000256" key="3">
    <source>
        <dbReference type="ARBA" id="ARBA00023002"/>
    </source>
</evidence>
<dbReference type="InterPro" id="IPR036812">
    <property type="entry name" value="NAD(P)_OxRdtase_dom_sf"/>
</dbReference>
<organism evidence="9 10">
    <name type="scientific">Cryptococcus amylolentus CBS 6273</name>
    <dbReference type="NCBI Taxonomy" id="1296118"/>
    <lineage>
        <taxon>Eukaryota</taxon>
        <taxon>Fungi</taxon>
        <taxon>Dikarya</taxon>
        <taxon>Basidiomycota</taxon>
        <taxon>Agaricomycotina</taxon>
        <taxon>Tremellomycetes</taxon>
        <taxon>Tremellales</taxon>
        <taxon>Cryptococcaceae</taxon>
        <taxon>Cryptococcus</taxon>
    </lineage>
</organism>
<dbReference type="PANTHER" id="PTHR43827">
    <property type="entry name" value="2,5-DIKETO-D-GLUCONIC ACID REDUCTASE"/>
    <property type="match status" value="1"/>
</dbReference>
<proteinExistence type="inferred from homology"/>
<feature type="region of interest" description="Disordered" evidence="7">
    <location>
        <begin position="81"/>
        <end position="100"/>
    </location>
</feature>
<dbReference type="PROSITE" id="PS00798">
    <property type="entry name" value="ALDOKETO_REDUCTASE_1"/>
    <property type="match status" value="1"/>
</dbReference>
<keyword evidence="3" id="KW-0560">Oxidoreductase</keyword>
<dbReference type="InterPro" id="IPR023210">
    <property type="entry name" value="NADP_OxRdtase_dom"/>
</dbReference>
<evidence type="ECO:0000256" key="7">
    <source>
        <dbReference type="SAM" id="MobiDB-lite"/>
    </source>
</evidence>
<dbReference type="EMBL" id="MEKH01000005">
    <property type="protein sequence ID" value="ODO07738.1"/>
    <property type="molecule type" value="Genomic_DNA"/>
</dbReference>
<dbReference type="PANTHER" id="PTHR43827:SF3">
    <property type="entry name" value="NADP-DEPENDENT OXIDOREDUCTASE DOMAIN-CONTAINING PROTEIN"/>
    <property type="match status" value="1"/>
</dbReference>
<feature type="site" description="Lowers pKa of active site Tyr" evidence="6">
    <location>
        <position position="79"/>
    </location>
</feature>
<comment type="similarity">
    <text evidence="1">Belongs to the aldo/keto reductase family.</text>
</comment>
<gene>
    <name evidence="9" type="ORF">I350_03313</name>
</gene>
<dbReference type="Proteomes" id="UP000095149">
    <property type="component" value="Unassembled WGS sequence"/>
</dbReference>
<dbReference type="PRINTS" id="PR00069">
    <property type="entry name" value="ALDKETRDTASE"/>
</dbReference>
<evidence type="ECO:0000256" key="4">
    <source>
        <dbReference type="PIRSR" id="PIRSR000097-1"/>
    </source>
</evidence>
<evidence type="ECO:0000259" key="8">
    <source>
        <dbReference type="Pfam" id="PF00248"/>
    </source>
</evidence>
<protein>
    <recommendedName>
        <fullName evidence="8">NADP-dependent oxidoreductase domain-containing protein</fullName>
    </recommendedName>
</protein>
<feature type="domain" description="NADP-dependent oxidoreductase" evidence="8">
    <location>
        <begin position="21"/>
        <end position="284"/>
    </location>
</feature>
<reference evidence="9 10" key="1">
    <citation type="submission" date="2016-06" db="EMBL/GenBank/DDBJ databases">
        <title>Evolution of pathogenesis and genome organization in the Tremellales.</title>
        <authorList>
            <person name="Cuomo C."/>
            <person name="Litvintseva A."/>
            <person name="Heitman J."/>
            <person name="Chen Y."/>
            <person name="Sun S."/>
            <person name="Springer D."/>
            <person name="Dromer F."/>
            <person name="Young S."/>
            <person name="Zeng Q."/>
            <person name="Chapman S."/>
            <person name="Gujja S."/>
            <person name="Saif S."/>
            <person name="Birren B."/>
        </authorList>
    </citation>
    <scope>NUCLEOTIDE SEQUENCE [LARGE SCALE GENOMIC DNA]</scope>
    <source>
        <strain evidence="9 10">CBS 6273</strain>
    </source>
</reference>
<dbReference type="GO" id="GO:0016616">
    <property type="term" value="F:oxidoreductase activity, acting on the CH-OH group of donors, NAD or NADP as acceptor"/>
    <property type="evidence" value="ECO:0007669"/>
    <property type="project" value="UniProtKB-ARBA"/>
</dbReference>
<evidence type="ECO:0000256" key="5">
    <source>
        <dbReference type="PIRSR" id="PIRSR000097-2"/>
    </source>
</evidence>
<dbReference type="Pfam" id="PF00248">
    <property type="entry name" value="Aldo_ket_red"/>
    <property type="match status" value="1"/>
</dbReference>
<evidence type="ECO:0000256" key="2">
    <source>
        <dbReference type="ARBA" id="ARBA00022857"/>
    </source>
</evidence>
<evidence type="ECO:0000256" key="1">
    <source>
        <dbReference type="ARBA" id="ARBA00007905"/>
    </source>
</evidence>
<name>A0A1E3K3G2_9TREE</name>
<accession>A0A1E3K3G2</accession>
<feature type="active site" description="Proton donor" evidence="4">
    <location>
        <position position="54"/>
    </location>
</feature>
<evidence type="ECO:0000313" key="10">
    <source>
        <dbReference type="Proteomes" id="UP000095149"/>
    </source>
</evidence>
<dbReference type="SUPFAM" id="SSF51430">
    <property type="entry name" value="NAD(P)-linked oxidoreductase"/>
    <property type="match status" value="1"/>
</dbReference>
<comment type="caution">
    <text evidence="9">The sequence shown here is derived from an EMBL/GenBank/DDBJ whole genome shotgun (WGS) entry which is preliminary data.</text>
</comment>
<dbReference type="AlphaFoldDB" id="A0A1E3K3G2"/>
<keyword evidence="2" id="KW-0521">NADP</keyword>
<evidence type="ECO:0000313" key="9">
    <source>
        <dbReference type="EMBL" id="ODO07738.1"/>
    </source>
</evidence>
<dbReference type="CDD" id="cd19071">
    <property type="entry name" value="AKR_AKR1-5-like"/>
    <property type="match status" value="1"/>
</dbReference>
<evidence type="ECO:0000256" key="6">
    <source>
        <dbReference type="PIRSR" id="PIRSR000097-3"/>
    </source>
</evidence>
<dbReference type="InterPro" id="IPR018170">
    <property type="entry name" value="Aldo/ket_reductase_CS"/>
</dbReference>
<dbReference type="PIRSF" id="PIRSF000097">
    <property type="entry name" value="AKR"/>
    <property type="match status" value="1"/>
</dbReference>
<dbReference type="Gene3D" id="3.20.20.100">
    <property type="entry name" value="NADP-dependent oxidoreductase domain"/>
    <property type="match status" value="1"/>
</dbReference>
<dbReference type="InterPro" id="IPR020471">
    <property type="entry name" value="AKR"/>
</dbReference>
<sequence>MSPLALHSTLPLNDGLSIPHIGLGTGGLRGQETTDAAAYALSIGYRLFDTSQHYGNEEQLGQAISTTPIPRSEIFIATKYKPPAMEPSSDPSVPTPRHSDEEIYDSIKASVSKLDPREGGYVDLMLLHHAGPDREGREAGWRGLARAQKEGLVKSIGVSNWHKSSNIKHLETLPAPRPSVVQLELNPFCQQRELTAYCASKGIICQAYCPTVRYIEDKIKNPIIVKIAERLGQSEGHVLLRWSLQKGQAFFSQRSSKPARLQDNLRSFSFELSPEDMAALDTLNMGAAGRLTVIDPDNLPE</sequence>